<keyword evidence="2 5" id="KW-0812">Transmembrane</keyword>
<comment type="subcellular location">
    <subcellularLocation>
        <location evidence="1">Membrane</location>
        <topology evidence="1">Multi-pass membrane protein</topology>
    </subcellularLocation>
</comment>
<sequence>MTTTSFAPRTAALTTSTRFAKARVAAPRRISQLVRAEKSPVKDAEQTIKDAEQTITENASIAADNVQQAAYTPVQPSKAPSFGDAMAFSGPAPEVINGRLAMLAFVAAAGAELSTGAPVAAQLKDAPILIGITFLLFSAASLIPILKGAKLDKSVGPFNPRAELLNGRVAMLGFAALIASEWVNGGAYF</sequence>
<evidence type="ECO:0000256" key="3">
    <source>
        <dbReference type="ARBA" id="ARBA00022989"/>
    </source>
</evidence>
<feature type="transmembrane region" description="Helical" evidence="5">
    <location>
        <begin position="126"/>
        <end position="145"/>
    </location>
</feature>
<accession>A0ABR2YEP3</accession>
<evidence type="ECO:0000313" key="7">
    <source>
        <dbReference type="Proteomes" id="UP001491310"/>
    </source>
</evidence>
<evidence type="ECO:0000256" key="4">
    <source>
        <dbReference type="ARBA" id="ARBA00023136"/>
    </source>
</evidence>
<keyword evidence="3 5" id="KW-1133">Transmembrane helix</keyword>
<comment type="caution">
    <text evidence="6">The sequence shown here is derived from an EMBL/GenBank/DDBJ whole genome shotgun (WGS) entry which is preliminary data.</text>
</comment>
<reference evidence="6 7" key="1">
    <citation type="journal article" date="2024" name="Nat. Commun.">
        <title>Phylogenomics reveals the evolutionary origins of lichenization in chlorophyte algae.</title>
        <authorList>
            <person name="Puginier C."/>
            <person name="Libourel C."/>
            <person name="Otte J."/>
            <person name="Skaloud P."/>
            <person name="Haon M."/>
            <person name="Grisel S."/>
            <person name="Petersen M."/>
            <person name="Berrin J.G."/>
            <person name="Delaux P.M."/>
            <person name="Dal Grande F."/>
            <person name="Keller J."/>
        </authorList>
    </citation>
    <scope>NUCLEOTIDE SEQUENCE [LARGE SCALE GENOMIC DNA]</scope>
    <source>
        <strain evidence="6 7">SAG 216-7</strain>
    </source>
</reference>
<dbReference type="SUPFAM" id="SSF103511">
    <property type="entry name" value="Chlorophyll a-b binding protein"/>
    <property type="match status" value="1"/>
</dbReference>
<gene>
    <name evidence="6" type="ORF">WJX75_001124</name>
</gene>
<protein>
    <recommendedName>
        <fullName evidence="8">Chlorophyll A-B binding protein</fullName>
    </recommendedName>
</protein>
<organism evidence="6 7">
    <name type="scientific">Coccomyxa subellipsoidea</name>
    <dbReference type="NCBI Taxonomy" id="248742"/>
    <lineage>
        <taxon>Eukaryota</taxon>
        <taxon>Viridiplantae</taxon>
        <taxon>Chlorophyta</taxon>
        <taxon>core chlorophytes</taxon>
        <taxon>Trebouxiophyceae</taxon>
        <taxon>Trebouxiophyceae incertae sedis</taxon>
        <taxon>Coccomyxaceae</taxon>
        <taxon>Coccomyxa</taxon>
    </lineage>
</organism>
<evidence type="ECO:0000256" key="5">
    <source>
        <dbReference type="SAM" id="Phobius"/>
    </source>
</evidence>
<keyword evidence="4 5" id="KW-0472">Membrane</keyword>
<keyword evidence="7" id="KW-1185">Reference proteome</keyword>
<evidence type="ECO:0008006" key="8">
    <source>
        <dbReference type="Google" id="ProtNLM"/>
    </source>
</evidence>
<dbReference type="PANTHER" id="PTHR14154">
    <property type="entry name" value="UPF0041 BRAIN PROTEIN 44-RELATED"/>
    <property type="match status" value="1"/>
</dbReference>
<dbReference type="Proteomes" id="UP001491310">
    <property type="component" value="Unassembled WGS sequence"/>
</dbReference>
<feature type="transmembrane region" description="Helical" evidence="5">
    <location>
        <begin position="165"/>
        <end position="183"/>
    </location>
</feature>
<evidence type="ECO:0000256" key="2">
    <source>
        <dbReference type="ARBA" id="ARBA00022692"/>
    </source>
</evidence>
<dbReference type="EMBL" id="JALJOT010000013">
    <property type="protein sequence ID" value="KAK9903948.1"/>
    <property type="molecule type" value="Genomic_DNA"/>
</dbReference>
<evidence type="ECO:0000256" key="1">
    <source>
        <dbReference type="ARBA" id="ARBA00004141"/>
    </source>
</evidence>
<evidence type="ECO:0000313" key="6">
    <source>
        <dbReference type="EMBL" id="KAK9903948.1"/>
    </source>
</evidence>
<proteinExistence type="predicted"/>
<name>A0ABR2YEP3_9CHLO</name>